<dbReference type="Proteomes" id="UP000789702">
    <property type="component" value="Unassembled WGS sequence"/>
</dbReference>
<sequence length="82" mass="9155">NLVKTKPTPMEINFTQEENTNKPIPIETNPIQIGLPISNSNNLGKDKDRLVSMEILPSHTNNIKKSSNGCTKNGKIDLSRKR</sequence>
<evidence type="ECO:0000313" key="1">
    <source>
        <dbReference type="EMBL" id="CAG8774111.1"/>
    </source>
</evidence>
<proteinExistence type="predicted"/>
<evidence type="ECO:0000313" key="2">
    <source>
        <dbReference type="Proteomes" id="UP000789702"/>
    </source>
</evidence>
<organism evidence="1 2">
    <name type="scientific">Dentiscutata heterogama</name>
    <dbReference type="NCBI Taxonomy" id="1316150"/>
    <lineage>
        <taxon>Eukaryota</taxon>
        <taxon>Fungi</taxon>
        <taxon>Fungi incertae sedis</taxon>
        <taxon>Mucoromycota</taxon>
        <taxon>Glomeromycotina</taxon>
        <taxon>Glomeromycetes</taxon>
        <taxon>Diversisporales</taxon>
        <taxon>Gigasporaceae</taxon>
        <taxon>Dentiscutata</taxon>
    </lineage>
</organism>
<feature type="non-terminal residue" evidence="1">
    <location>
        <position position="82"/>
    </location>
</feature>
<accession>A0ACA9R2C3</accession>
<comment type="caution">
    <text evidence="1">The sequence shown here is derived from an EMBL/GenBank/DDBJ whole genome shotgun (WGS) entry which is preliminary data.</text>
</comment>
<reference evidence="1" key="1">
    <citation type="submission" date="2021-06" db="EMBL/GenBank/DDBJ databases">
        <authorList>
            <person name="Kallberg Y."/>
            <person name="Tangrot J."/>
            <person name="Rosling A."/>
        </authorList>
    </citation>
    <scope>NUCLEOTIDE SEQUENCE</scope>
    <source>
        <strain evidence="1">IL203A</strain>
    </source>
</reference>
<dbReference type="EMBL" id="CAJVPU010058705">
    <property type="protein sequence ID" value="CAG8774111.1"/>
    <property type="molecule type" value="Genomic_DNA"/>
</dbReference>
<feature type="non-terminal residue" evidence="1">
    <location>
        <position position="1"/>
    </location>
</feature>
<gene>
    <name evidence="1" type="ORF">DHETER_LOCUS16011</name>
</gene>
<name>A0ACA9R2C3_9GLOM</name>
<protein>
    <submittedName>
        <fullName evidence="1">17072_t:CDS:1</fullName>
    </submittedName>
</protein>
<keyword evidence="2" id="KW-1185">Reference proteome</keyword>